<reference evidence="1" key="1">
    <citation type="submission" date="2022-11" db="EMBL/GenBank/DDBJ databases">
        <title>beta-Carotene-producing bacterium, Jeongeuplla avenae sp. nov., alleviates the salt stress of Arabidopsis seedlings.</title>
        <authorList>
            <person name="Jiang L."/>
            <person name="Lee J."/>
        </authorList>
    </citation>
    <scope>NUCLEOTIDE SEQUENCE</scope>
    <source>
        <strain evidence="1">DY_R2A_6</strain>
    </source>
</reference>
<protein>
    <submittedName>
        <fullName evidence="1">Methyltransferase domain-containing protein</fullName>
    </submittedName>
</protein>
<name>A0ACD4NQ27_9HYPH</name>
<evidence type="ECO:0000313" key="1">
    <source>
        <dbReference type="EMBL" id="WAJ28980.1"/>
    </source>
</evidence>
<keyword evidence="1" id="KW-0808">Transferase</keyword>
<dbReference type="EMBL" id="CP113520">
    <property type="protein sequence ID" value="WAJ28980.1"/>
    <property type="molecule type" value="Genomic_DNA"/>
</dbReference>
<evidence type="ECO:0000313" key="2">
    <source>
        <dbReference type="Proteomes" id="UP001163223"/>
    </source>
</evidence>
<accession>A0ACD4NQ27</accession>
<proteinExistence type="predicted"/>
<keyword evidence="1" id="KW-0489">Methyltransferase</keyword>
<organism evidence="1 2">
    <name type="scientific">Antarcticirhabdus aurantiaca</name>
    <dbReference type="NCBI Taxonomy" id="2606717"/>
    <lineage>
        <taxon>Bacteria</taxon>
        <taxon>Pseudomonadati</taxon>
        <taxon>Pseudomonadota</taxon>
        <taxon>Alphaproteobacteria</taxon>
        <taxon>Hyphomicrobiales</taxon>
        <taxon>Aurantimonadaceae</taxon>
        <taxon>Antarcticirhabdus</taxon>
    </lineage>
</organism>
<dbReference type="Proteomes" id="UP001163223">
    <property type="component" value="Chromosome"/>
</dbReference>
<keyword evidence="2" id="KW-1185">Reference proteome</keyword>
<sequence length="205" mass="22064">MAEPQNRSGADTKGAADWLRFLATWARDPKKMGAVASSSRAYCAMMVRHASIGVDGPILELGPGLGVVTRALLEAGVDPARITSIEYDPTFAETLKTRFPRVNVVWGDGFDLDATLKDGGETRFAAILFAIPILQMKQAERQALFSSYVRRLRPGGNITQLSYAPTAPVKAVPGLFEPSSSPLVWANIPPARVWIYTPTGPAAGH</sequence>
<gene>
    <name evidence="1" type="ORF">OXU80_01645</name>
</gene>